<reference evidence="1 2" key="1">
    <citation type="submission" date="2020-03" db="EMBL/GenBank/DDBJ databases">
        <title>Draft Genome Sequence of Cudoniella acicularis.</title>
        <authorList>
            <person name="Buettner E."/>
            <person name="Kellner H."/>
        </authorList>
    </citation>
    <scope>NUCLEOTIDE SEQUENCE [LARGE SCALE GENOMIC DNA]</scope>
    <source>
        <strain evidence="1 2">DSM 108380</strain>
    </source>
</reference>
<keyword evidence="2" id="KW-1185">Reference proteome</keyword>
<dbReference type="OrthoDB" id="3210850at2759"/>
<dbReference type="Proteomes" id="UP000566819">
    <property type="component" value="Unassembled WGS sequence"/>
</dbReference>
<dbReference type="EMBL" id="JAAMPI010000559">
    <property type="protein sequence ID" value="KAF4630354.1"/>
    <property type="molecule type" value="Genomic_DNA"/>
</dbReference>
<dbReference type="AlphaFoldDB" id="A0A8H4RKK0"/>
<proteinExistence type="predicted"/>
<comment type="caution">
    <text evidence="1">The sequence shown here is derived from an EMBL/GenBank/DDBJ whole genome shotgun (WGS) entry which is preliminary data.</text>
</comment>
<accession>A0A8H4RKK0</accession>
<gene>
    <name evidence="1" type="ORF">G7Y89_g7792</name>
</gene>
<evidence type="ECO:0000313" key="2">
    <source>
        <dbReference type="Proteomes" id="UP000566819"/>
    </source>
</evidence>
<organism evidence="1 2">
    <name type="scientific">Cudoniella acicularis</name>
    <dbReference type="NCBI Taxonomy" id="354080"/>
    <lineage>
        <taxon>Eukaryota</taxon>
        <taxon>Fungi</taxon>
        <taxon>Dikarya</taxon>
        <taxon>Ascomycota</taxon>
        <taxon>Pezizomycotina</taxon>
        <taxon>Leotiomycetes</taxon>
        <taxon>Helotiales</taxon>
        <taxon>Tricladiaceae</taxon>
        <taxon>Cudoniella</taxon>
    </lineage>
</organism>
<protein>
    <submittedName>
        <fullName evidence="1">Uncharacterized protein</fullName>
    </submittedName>
</protein>
<name>A0A8H4RKK0_9HELO</name>
<sequence length="177" mass="19417">MFSTSSPKRTGLETTSSRVPVNLTVLMVLKGEPGWICLMCCNVDILFSVLVLHWITSKDNASTLRNLSLVVPNPSHSVNHPSTPSRPLPRGVSEVSAYELGLSEYLKKGGVTTLVTASKDRDDEMEGIKSMPPNVITVESRCVREVEEVDIVGRDRDIEKEVGLGKESEEGLFSMDL</sequence>
<evidence type="ECO:0000313" key="1">
    <source>
        <dbReference type="EMBL" id="KAF4630354.1"/>
    </source>
</evidence>
<dbReference type="PANTHER" id="PTHR38848:SF3">
    <property type="entry name" value="G-PROTEIN COUPLED RECEPTORS FAMILY 3 PROFILE DOMAIN-CONTAINING PROTEIN"/>
    <property type="match status" value="1"/>
</dbReference>
<dbReference type="PANTHER" id="PTHR38848">
    <property type="entry name" value="G-PROTEIN COUPLED RECEPTORS FAMILY 3 PROFILE DOMAIN-CONTAINING PROTEIN"/>
    <property type="match status" value="1"/>
</dbReference>